<dbReference type="PANTHER" id="PTHR43611:SF3">
    <property type="entry name" value="FLAVIN MONONUCLEOTIDE HYDROLASE 1, CHLOROPLATIC"/>
    <property type="match status" value="1"/>
</dbReference>
<dbReference type="SUPFAM" id="SSF56784">
    <property type="entry name" value="HAD-like"/>
    <property type="match status" value="1"/>
</dbReference>
<name>A0AAW5QSD5_9HYPH</name>
<dbReference type="Gene3D" id="1.10.150.240">
    <property type="entry name" value="Putative phosphatase, domain 2"/>
    <property type="match status" value="1"/>
</dbReference>
<evidence type="ECO:0000313" key="2">
    <source>
        <dbReference type="Proteomes" id="UP001320898"/>
    </source>
</evidence>
<dbReference type="CDD" id="cd02603">
    <property type="entry name" value="HAD_sEH-N_like"/>
    <property type="match status" value="1"/>
</dbReference>
<dbReference type="InterPro" id="IPR023214">
    <property type="entry name" value="HAD_sf"/>
</dbReference>
<dbReference type="Pfam" id="PF00702">
    <property type="entry name" value="Hydrolase"/>
    <property type="match status" value="1"/>
</dbReference>
<dbReference type="Proteomes" id="UP001320898">
    <property type="component" value="Unassembled WGS sequence"/>
</dbReference>
<dbReference type="AlphaFoldDB" id="A0AAW5QSD5"/>
<dbReference type="RefSeq" id="WP_261614591.1">
    <property type="nucleotide sequence ID" value="NZ_JALIDZ010000002.1"/>
</dbReference>
<dbReference type="EMBL" id="JALIDZ010000002">
    <property type="protein sequence ID" value="MCT8971016.1"/>
    <property type="molecule type" value="Genomic_DNA"/>
</dbReference>
<dbReference type="PANTHER" id="PTHR43611">
    <property type="entry name" value="ALPHA-D-GLUCOSE 1-PHOSPHATE PHOSPHATASE"/>
    <property type="match status" value="1"/>
</dbReference>
<dbReference type="SFLD" id="SFLDS00003">
    <property type="entry name" value="Haloacid_Dehalogenase"/>
    <property type="match status" value="1"/>
</dbReference>
<comment type="caution">
    <text evidence="1">The sequence shown here is derived from an EMBL/GenBank/DDBJ whole genome shotgun (WGS) entry which is preliminary data.</text>
</comment>
<keyword evidence="2" id="KW-1185">Reference proteome</keyword>
<dbReference type="InterPro" id="IPR036412">
    <property type="entry name" value="HAD-like_sf"/>
</dbReference>
<dbReference type="NCBIfam" id="TIGR01509">
    <property type="entry name" value="HAD-SF-IA-v3"/>
    <property type="match status" value="1"/>
</dbReference>
<dbReference type="SFLD" id="SFLDG01129">
    <property type="entry name" value="C1.5:_HAD__Beta-PGM__Phosphata"/>
    <property type="match status" value="1"/>
</dbReference>
<dbReference type="Gene3D" id="3.40.50.1000">
    <property type="entry name" value="HAD superfamily/HAD-like"/>
    <property type="match status" value="1"/>
</dbReference>
<gene>
    <name evidence="1" type="ORF">MUB46_04005</name>
</gene>
<proteinExistence type="predicted"/>
<reference evidence="1 2" key="1">
    <citation type="submission" date="2022-04" db="EMBL/GenBank/DDBJ databases">
        <authorList>
            <person name="Ye Y.-Q."/>
            <person name="Du Z.-J."/>
        </authorList>
    </citation>
    <scope>NUCLEOTIDE SEQUENCE [LARGE SCALE GENOMIC DNA]</scope>
    <source>
        <strain evidence="1 2">A6E488</strain>
    </source>
</reference>
<dbReference type="InterPro" id="IPR006439">
    <property type="entry name" value="HAD-SF_hydro_IA"/>
</dbReference>
<sequence>MQPIVRPEAVVFDVGNVLLDWNPAYLYEKLIPGGEEREWFLTHVVTLGWHLHQDRGRSCADGIADLSKRFPGSADLIAAFYDRWLETIGGPIQGTVAVMEQLRAAGVPVHAITNFAAELWPVTVEEYPFLGEFGEAVVSGEVGYVKPDPRIFDALVARTGRAPGTMVFIDDRTDNVDAARQLGFQAVHFTTPEALAADLSALGLPVSAPAADAALQA</sequence>
<dbReference type="PRINTS" id="PR00413">
    <property type="entry name" value="HADHALOGNASE"/>
</dbReference>
<protein>
    <submittedName>
        <fullName evidence="1">HAD family phosphatase</fullName>
    </submittedName>
</protein>
<dbReference type="InterPro" id="IPR023198">
    <property type="entry name" value="PGP-like_dom2"/>
</dbReference>
<accession>A0AAW5QSD5</accession>
<organism evidence="1 2">
    <name type="scientific">Microbaculum marinisediminis</name>
    <dbReference type="NCBI Taxonomy" id="2931392"/>
    <lineage>
        <taxon>Bacteria</taxon>
        <taxon>Pseudomonadati</taxon>
        <taxon>Pseudomonadota</taxon>
        <taxon>Alphaproteobacteria</taxon>
        <taxon>Hyphomicrobiales</taxon>
        <taxon>Tepidamorphaceae</taxon>
        <taxon>Microbaculum</taxon>
    </lineage>
</organism>
<evidence type="ECO:0000313" key="1">
    <source>
        <dbReference type="EMBL" id="MCT8971016.1"/>
    </source>
</evidence>